<protein>
    <recommendedName>
        <fullName evidence="15">Major facilitator superfamily (MFS) profile domain-containing protein</fullName>
    </recommendedName>
</protein>
<comment type="caution">
    <text evidence="16">The sequence shown here is derived from an EMBL/GenBank/DDBJ whole genome shotgun (WGS) entry which is preliminary data.</text>
</comment>
<dbReference type="GO" id="GO:0030672">
    <property type="term" value="C:synaptic vesicle membrane"/>
    <property type="evidence" value="ECO:0007669"/>
    <property type="project" value="UniProtKB-SubCell"/>
</dbReference>
<sequence>MPLCNPVAWLREWLRQSRGSPKLVLVVVCVALLLDNMLLTVVVPIIPTFLYALEHPPEDPSIWLTTQRPPEEGSALALVHSYYDNKSYHLSGSERNMSEPLVFRNSSNTSQADGKTCEEDSDFLDQENVRVGLLFASKALVQLLVNPFVGPLTNRIGYHIPMFAGFIIMFVSTIMFAFSGTYALLFFARSLQGIGSSFSSVAGLGMLASVYTNDEERGVAMGIALGGLAMGVLIGAPFGSVMYEFVGKSAPFLILAFLAVFDGALQLCILQPSKISPGSVEGTPLLTLLKDPYILISAGSLCFANMGVAILEPTLPIWMMQTMCSPKWQLGMAFLPASISYLIGTNLFGLLANKMGRWLCSMIGMFIVGVSLLCVPFAKTIYGLIGPNAGLGFAIGMVDSSMMAIMGYLVDIRHASVYGSVYAIADVALCMGFAIGPSTGGALVRAIGFPYLMVLIGIINILYAPLCFFLRNPAVREEKMAIIDQECPLHRKSYSTQKECREFPLSDESEEETEE</sequence>
<dbReference type="Proteomes" id="UP001557470">
    <property type="component" value="Unassembled WGS sequence"/>
</dbReference>
<keyword evidence="10" id="KW-0968">Cytoplasmic vesicle</keyword>
<feature type="transmembrane region" description="Helical" evidence="14">
    <location>
        <begin position="358"/>
        <end position="378"/>
    </location>
</feature>
<dbReference type="FunFam" id="1.20.1250.20:FF:000083">
    <property type="entry name" value="synaptic vesicular amine transporter isoform X1"/>
    <property type="match status" value="1"/>
</dbReference>
<evidence type="ECO:0000256" key="7">
    <source>
        <dbReference type="ARBA" id="ARBA00023018"/>
    </source>
</evidence>
<feature type="compositionally biased region" description="Acidic residues" evidence="13">
    <location>
        <begin position="505"/>
        <end position="515"/>
    </location>
</feature>
<dbReference type="InterPro" id="IPR036259">
    <property type="entry name" value="MFS_trans_sf"/>
</dbReference>
<feature type="transmembrane region" description="Helical" evidence="14">
    <location>
        <begin position="291"/>
        <end position="311"/>
    </location>
</feature>
<gene>
    <name evidence="16" type="ORF">UPYG_G00178200</name>
</gene>
<dbReference type="PANTHER" id="PTHR23506:SF31">
    <property type="entry name" value="CHROMAFFIN GRANULE AMINE TRANSPORTER"/>
    <property type="match status" value="1"/>
</dbReference>
<feature type="transmembrane region" description="Helical" evidence="14">
    <location>
        <begin position="417"/>
        <end position="436"/>
    </location>
</feature>
<keyword evidence="5" id="KW-0532">Neurotransmitter transport</keyword>
<keyword evidence="9" id="KW-0325">Glycoprotein</keyword>
<keyword evidence="3" id="KW-0813">Transport</keyword>
<dbReference type="GO" id="GO:0006836">
    <property type="term" value="P:neurotransmitter transport"/>
    <property type="evidence" value="ECO:0007669"/>
    <property type="project" value="UniProtKB-KW"/>
</dbReference>
<evidence type="ECO:0000313" key="16">
    <source>
        <dbReference type="EMBL" id="KAL0978942.1"/>
    </source>
</evidence>
<feature type="transmembrane region" description="Helical" evidence="14">
    <location>
        <begin position="162"/>
        <end position="188"/>
    </location>
</feature>
<dbReference type="AlphaFoldDB" id="A0ABD0XCV4"/>
<evidence type="ECO:0000256" key="1">
    <source>
        <dbReference type="ARBA" id="ARBA00004644"/>
    </source>
</evidence>
<evidence type="ECO:0000256" key="6">
    <source>
        <dbReference type="ARBA" id="ARBA00022989"/>
    </source>
</evidence>
<dbReference type="GO" id="GO:0006837">
    <property type="term" value="P:serotonin transport"/>
    <property type="evidence" value="ECO:0007669"/>
    <property type="project" value="UniProtKB-ARBA"/>
</dbReference>
<evidence type="ECO:0000256" key="3">
    <source>
        <dbReference type="ARBA" id="ARBA00022448"/>
    </source>
</evidence>
<dbReference type="SUPFAM" id="SSF103473">
    <property type="entry name" value="MFS general substrate transporter"/>
    <property type="match status" value="1"/>
</dbReference>
<dbReference type="GO" id="GO:0051649">
    <property type="term" value="P:establishment of localization in cell"/>
    <property type="evidence" value="ECO:0007669"/>
    <property type="project" value="UniProtKB-ARBA"/>
</dbReference>
<evidence type="ECO:0000256" key="13">
    <source>
        <dbReference type="SAM" id="MobiDB-lite"/>
    </source>
</evidence>
<evidence type="ECO:0000256" key="10">
    <source>
        <dbReference type="ARBA" id="ARBA00023329"/>
    </source>
</evidence>
<dbReference type="InterPro" id="IPR020846">
    <property type="entry name" value="MFS_dom"/>
</dbReference>
<organism evidence="16 17">
    <name type="scientific">Umbra pygmaea</name>
    <name type="common">Eastern mudminnow</name>
    <dbReference type="NCBI Taxonomy" id="75934"/>
    <lineage>
        <taxon>Eukaryota</taxon>
        <taxon>Metazoa</taxon>
        <taxon>Chordata</taxon>
        <taxon>Craniata</taxon>
        <taxon>Vertebrata</taxon>
        <taxon>Euteleostomi</taxon>
        <taxon>Actinopterygii</taxon>
        <taxon>Neopterygii</taxon>
        <taxon>Teleostei</taxon>
        <taxon>Protacanthopterygii</taxon>
        <taxon>Esociformes</taxon>
        <taxon>Umbridae</taxon>
        <taxon>Umbra</taxon>
    </lineage>
</organism>
<feature type="transmembrane region" description="Helical" evidence="14">
    <location>
        <begin position="331"/>
        <end position="351"/>
    </location>
</feature>
<keyword evidence="7" id="KW-0770">Synapse</keyword>
<feature type="transmembrane region" description="Helical" evidence="14">
    <location>
        <begin position="390"/>
        <end position="410"/>
    </location>
</feature>
<evidence type="ECO:0000313" key="17">
    <source>
        <dbReference type="Proteomes" id="UP001557470"/>
    </source>
</evidence>
<proteinExistence type="inferred from homology"/>
<feature type="transmembrane region" description="Helical" evidence="14">
    <location>
        <begin position="23"/>
        <end position="46"/>
    </location>
</feature>
<keyword evidence="8 14" id="KW-0472">Membrane</keyword>
<evidence type="ECO:0000256" key="2">
    <source>
        <dbReference type="ARBA" id="ARBA00006829"/>
    </source>
</evidence>
<dbReference type="PANTHER" id="PTHR23506">
    <property type="entry name" value="GH10249P"/>
    <property type="match status" value="1"/>
</dbReference>
<feature type="domain" description="Major facilitator superfamily (MFS) profile" evidence="15">
    <location>
        <begin position="24"/>
        <end position="475"/>
    </location>
</feature>
<dbReference type="FunFam" id="1.20.1250.20:FF:000116">
    <property type="entry name" value="synaptic vesicular amine transporter isoform X2"/>
    <property type="match status" value="1"/>
</dbReference>
<comment type="subcellular location">
    <subcellularLocation>
        <location evidence="1">Cytoplasmic vesicle</location>
        <location evidence="1">Secretory vesicle</location>
        <location evidence="1">Synaptic vesicle membrane</location>
        <topology evidence="1">Multi-pass membrane protein</topology>
    </subcellularLocation>
</comment>
<name>A0ABD0XCV4_UMBPY</name>
<keyword evidence="6 14" id="KW-1133">Transmembrane helix</keyword>
<feature type="transmembrane region" description="Helical" evidence="14">
    <location>
        <begin position="250"/>
        <end position="270"/>
    </location>
</feature>
<comment type="catalytic activity">
    <reaction evidence="11">
        <text>dopamine(in) + 2 H(+)(out) = dopamine(out) + 2 H(+)(in)</text>
        <dbReference type="Rhea" id="RHEA:73739"/>
        <dbReference type="ChEBI" id="CHEBI:15378"/>
        <dbReference type="ChEBI" id="CHEBI:59905"/>
    </reaction>
    <physiologicalReaction direction="left-to-right" evidence="11">
        <dbReference type="Rhea" id="RHEA:73740"/>
    </physiologicalReaction>
</comment>
<evidence type="ECO:0000256" key="9">
    <source>
        <dbReference type="ARBA" id="ARBA00023180"/>
    </source>
</evidence>
<feature type="region of interest" description="Disordered" evidence="13">
    <location>
        <begin position="495"/>
        <end position="515"/>
    </location>
</feature>
<evidence type="ECO:0000256" key="8">
    <source>
        <dbReference type="ARBA" id="ARBA00023136"/>
    </source>
</evidence>
<evidence type="ECO:0000256" key="4">
    <source>
        <dbReference type="ARBA" id="ARBA00022692"/>
    </source>
</evidence>
<evidence type="ECO:0000259" key="15">
    <source>
        <dbReference type="PROSITE" id="PS50850"/>
    </source>
</evidence>
<dbReference type="NCBIfam" id="TIGR00880">
    <property type="entry name" value="2_A_01_02"/>
    <property type="match status" value="1"/>
</dbReference>
<evidence type="ECO:0000256" key="12">
    <source>
        <dbReference type="ARBA" id="ARBA00048115"/>
    </source>
</evidence>
<dbReference type="InterPro" id="IPR011701">
    <property type="entry name" value="MFS"/>
</dbReference>
<evidence type="ECO:0000256" key="5">
    <source>
        <dbReference type="ARBA" id="ARBA00022775"/>
    </source>
</evidence>
<evidence type="ECO:0000256" key="11">
    <source>
        <dbReference type="ARBA" id="ARBA00034439"/>
    </source>
</evidence>
<dbReference type="InterPro" id="IPR001958">
    <property type="entry name" value="Tet-R_TetA/multi-R_MdtG-like"/>
</dbReference>
<dbReference type="EMBL" id="JAGEUA010000005">
    <property type="protein sequence ID" value="KAL0978942.1"/>
    <property type="molecule type" value="Genomic_DNA"/>
</dbReference>
<dbReference type="InterPro" id="IPR050930">
    <property type="entry name" value="MFS_Vesicular_Transporter"/>
</dbReference>
<feature type="transmembrane region" description="Helical" evidence="14">
    <location>
        <begin position="194"/>
        <end position="212"/>
    </location>
</feature>
<reference evidence="16 17" key="1">
    <citation type="submission" date="2024-06" db="EMBL/GenBank/DDBJ databases">
        <authorList>
            <person name="Pan Q."/>
            <person name="Wen M."/>
            <person name="Jouanno E."/>
            <person name="Zahm M."/>
            <person name="Klopp C."/>
            <person name="Cabau C."/>
            <person name="Louis A."/>
            <person name="Berthelot C."/>
            <person name="Parey E."/>
            <person name="Roest Crollius H."/>
            <person name="Montfort J."/>
            <person name="Robinson-Rechavi M."/>
            <person name="Bouchez O."/>
            <person name="Lampietro C."/>
            <person name="Lopez Roques C."/>
            <person name="Donnadieu C."/>
            <person name="Postlethwait J."/>
            <person name="Bobe J."/>
            <person name="Verreycken H."/>
            <person name="Guiguen Y."/>
        </authorList>
    </citation>
    <scope>NUCLEOTIDE SEQUENCE [LARGE SCALE GENOMIC DNA]</scope>
    <source>
        <strain evidence="16">Up_M1</strain>
        <tissue evidence="16">Testis</tissue>
    </source>
</reference>
<feature type="transmembrane region" description="Helical" evidence="14">
    <location>
        <begin position="448"/>
        <end position="470"/>
    </location>
</feature>
<keyword evidence="17" id="KW-1185">Reference proteome</keyword>
<evidence type="ECO:0000256" key="14">
    <source>
        <dbReference type="SAM" id="Phobius"/>
    </source>
</evidence>
<feature type="transmembrane region" description="Helical" evidence="14">
    <location>
        <begin position="219"/>
        <end position="238"/>
    </location>
</feature>
<dbReference type="Pfam" id="PF07690">
    <property type="entry name" value="MFS_1"/>
    <property type="match status" value="1"/>
</dbReference>
<dbReference type="Gene3D" id="1.20.1250.20">
    <property type="entry name" value="MFS general substrate transporter like domains"/>
    <property type="match status" value="1"/>
</dbReference>
<comment type="similarity">
    <text evidence="2">Belongs to the major facilitator superfamily. Vesicular transporter family.</text>
</comment>
<comment type="catalytic activity">
    <reaction evidence="12">
        <text>serotonin(in) + 2 H(+)(out) = serotonin(out) + 2 H(+)(in)</text>
        <dbReference type="Rhea" id="RHEA:73743"/>
        <dbReference type="ChEBI" id="CHEBI:15378"/>
        <dbReference type="ChEBI" id="CHEBI:350546"/>
    </reaction>
    <physiologicalReaction direction="left-to-right" evidence="12">
        <dbReference type="Rhea" id="RHEA:73744"/>
    </physiologicalReaction>
</comment>
<dbReference type="PROSITE" id="PS50850">
    <property type="entry name" value="MFS"/>
    <property type="match status" value="1"/>
</dbReference>
<keyword evidence="4 14" id="KW-0812">Transmembrane</keyword>
<accession>A0ABD0XCV4</accession>
<dbReference type="CDD" id="cd17384">
    <property type="entry name" value="MFS_SLC18A1_2_VAT1_2"/>
    <property type="match status" value="1"/>
</dbReference>